<dbReference type="GO" id="GO:0008270">
    <property type="term" value="F:zinc ion binding"/>
    <property type="evidence" value="ECO:0007669"/>
    <property type="project" value="InterPro"/>
</dbReference>
<name>A0AAW0Q8G0_9PEZI</name>
<dbReference type="CDD" id="cd00067">
    <property type="entry name" value="GAL4"/>
    <property type="match status" value="1"/>
</dbReference>
<dbReference type="Pfam" id="PF00172">
    <property type="entry name" value="Zn_clus"/>
    <property type="match status" value="1"/>
</dbReference>
<accession>A0AAW0Q8G0</accession>
<keyword evidence="3" id="KW-0805">Transcription regulation</keyword>
<evidence type="ECO:0000256" key="6">
    <source>
        <dbReference type="SAM" id="MobiDB-lite"/>
    </source>
</evidence>
<feature type="domain" description="Zn(2)-C6 fungal-type" evidence="7">
    <location>
        <begin position="22"/>
        <end position="52"/>
    </location>
</feature>
<comment type="caution">
    <text evidence="8">The sequence shown here is derived from an EMBL/GenBank/DDBJ whole genome shotgun (WGS) entry which is preliminary data.</text>
</comment>
<feature type="region of interest" description="Disordered" evidence="6">
    <location>
        <begin position="54"/>
        <end position="82"/>
    </location>
</feature>
<dbReference type="AlphaFoldDB" id="A0AAW0Q8G0"/>
<dbReference type="GO" id="GO:0005634">
    <property type="term" value="C:nucleus"/>
    <property type="evidence" value="ECO:0007669"/>
    <property type="project" value="UniProtKB-SubCell"/>
</dbReference>
<reference evidence="8 9" key="1">
    <citation type="submission" date="2023-01" db="EMBL/GenBank/DDBJ databases">
        <title>Analysis of 21 Apiospora genomes using comparative genomics revels a genus with tremendous synthesis potential of carbohydrate active enzymes and secondary metabolites.</title>
        <authorList>
            <person name="Sorensen T."/>
        </authorList>
    </citation>
    <scope>NUCLEOTIDE SEQUENCE [LARGE SCALE GENOMIC DNA]</scope>
    <source>
        <strain evidence="8 9">CBS 117206</strain>
    </source>
</reference>
<keyword evidence="4" id="KW-0804">Transcription</keyword>
<dbReference type="EMBL" id="JAQQWP010000010">
    <property type="protein sequence ID" value="KAK8097045.1"/>
    <property type="molecule type" value="Genomic_DNA"/>
</dbReference>
<evidence type="ECO:0000256" key="3">
    <source>
        <dbReference type="ARBA" id="ARBA00023015"/>
    </source>
</evidence>
<dbReference type="InterPro" id="IPR036864">
    <property type="entry name" value="Zn2-C6_fun-type_DNA-bd_sf"/>
</dbReference>
<dbReference type="GO" id="GO:0000981">
    <property type="term" value="F:DNA-binding transcription factor activity, RNA polymerase II-specific"/>
    <property type="evidence" value="ECO:0007669"/>
    <property type="project" value="InterPro"/>
</dbReference>
<dbReference type="InterPro" id="IPR001138">
    <property type="entry name" value="Zn2Cys6_DnaBD"/>
</dbReference>
<keyword evidence="2" id="KW-0479">Metal-binding</keyword>
<evidence type="ECO:0000256" key="5">
    <source>
        <dbReference type="ARBA" id="ARBA00023242"/>
    </source>
</evidence>
<organism evidence="8 9">
    <name type="scientific">Apiospora kogelbergensis</name>
    <dbReference type="NCBI Taxonomy" id="1337665"/>
    <lineage>
        <taxon>Eukaryota</taxon>
        <taxon>Fungi</taxon>
        <taxon>Dikarya</taxon>
        <taxon>Ascomycota</taxon>
        <taxon>Pezizomycotina</taxon>
        <taxon>Sordariomycetes</taxon>
        <taxon>Xylariomycetidae</taxon>
        <taxon>Amphisphaeriales</taxon>
        <taxon>Apiosporaceae</taxon>
        <taxon>Apiospora</taxon>
    </lineage>
</organism>
<keyword evidence="9" id="KW-1185">Reference proteome</keyword>
<dbReference type="PANTHER" id="PTHR47338">
    <property type="entry name" value="ZN(II)2CYS6 TRANSCRIPTION FACTOR (EUROFUNG)-RELATED"/>
    <property type="match status" value="1"/>
</dbReference>
<evidence type="ECO:0000313" key="8">
    <source>
        <dbReference type="EMBL" id="KAK8097045.1"/>
    </source>
</evidence>
<evidence type="ECO:0000259" key="7">
    <source>
        <dbReference type="PROSITE" id="PS50048"/>
    </source>
</evidence>
<dbReference type="Gene3D" id="4.10.240.10">
    <property type="entry name" value="Zn(2)-C6 fungal-type DNA-binding domain"/>
    <property type="match status" value="1"/>
</dbReference>
<comment type="subcellular location">
    <subcellularLocation>
        <location evidence="1">Nucleus</location>
    </subcellularLocation>
</comment>
<sequence length="466" mass="51917">MSQTPEQTSRSEETALRIWRRACVACTKTKRQCTKQVPSCRRCSVRGIPCAYPPPRDAAQSQVQSHPSSANDTSPMLSDDPDAPRIAEQLAASATAPPNLEDLDSSDFQPQSTSYGTALTNTLTNTGASGVDWFLAPNSFVSEITVTDTLLRDIQVDTSVDQMHHLIDLVKKWLKQWATGGHSSLFHRQLYRAHMPRCVQDAYSAMALYFVARNPANQDSIFHLLDDRVTQLLEDQMSAELLPAGLDPGSQARELFGKLSRVQSLLAYQTVRLFDGDIRMRARAEAVIPTLSAWTKDLWAQTRRSASPAPGWDASTPTSPLRQSLPFDGLITLNESVVTWKLWILVESIRRTWLISKLVIEIYHYLKHGWSQCPGVIPMTLSAELWSAETAYAWSCAQKQPEHDGCGALFVPLHQQLDMMQSTDPGKVDELGRVVLGLIWGLERMAKWNNRMGGSNGTSNAERPVR</sequence>
<evidence type="ECO:0000256" key="1">
    <source>
        <dbReference type="ARBA" id="ARBA00004123"/>
    </source>
</evidence>
<dbReference type="PROSITE" id="PS50048">
    <property type="entry name" value="ZN2_CY6_FUNGAL_2"/>
    <property type="match status" value="1"/>
</dbReference>
<feature type="compositionally biased region" description="Polar residues" evidence="6">
    <location>
        <begin position="59"/>
        <end position="76"/>
    </location>
</feature>
<evidence type="ECO:0000313" key="9">
    <source>
        <dbReference type="Proteomes" id="UP001392437"/>
    </source>
</evidence>
<gene>
    <name evidence="8" type="ORF">PG999_012989</name>
</gene>
<dbReference type="Proteomes" id="UP001392437">
    <property type="component" value="Unassembled WGS sequence"/>
</dbReference>
<evidence type="ECO:0000256" key="2">
    <source>
        <dbReference type="ARBA" id="ARBA00022723"/>
    </source>
</evidence>
<keyword evidence="5" id="KW-0539">Nucleus</keyword>
<dbReference type="PROSITE" id="PS00463">
    <property type="entry name" value="ZN2_CY6_FUNGAL_1"/>
    <property type="match status" value="1"/>
</dbReference>
<dbReference type="SUPFAM" id="SSF57701">
    <property type="entry name" value="Zn2/Cys6 DNA-binding domain"/>
    <property type="match status" value="1"/>
</dbReference>
<dbReference type="InterPro" id="IPR050815">
    <property type="entry name" value="TF_fung"/>
</dbReference>
<dbReference type="PANTHER" id="PTHR47338:SF5">
    <property type="entry name" value="ZN(II)2CYS6 TRANSCRIPTION FACTOR (EUROFUNG)"/>
    <property type="match status" value="1"/>
</dbReference>
<protein>
    <recommendedName>
        <fullName evidence="7">Zn(2)-C6 fungal-type domain-containing protein</fullName>
    </recommendedName>
</protein>
<evidence type="ECO:0000256" key="4">
    <source>
        <dbReference type="ARBA" id="ARBA00023163"/>
    </source>
</evidence>
<proteinExistence type="predicted"/>